<evidence type="ECO:0000256" key="1">
    <source>
        <dbReference type="SAM" id="Phobius"/>
    </source>
</evidence>
<dbReference type="RefSeq" id="WP_256312453.1">
    <property type="nucleotide sequence ID" value="NZ_JANGAC010000016.1"/>
</dbReference>
<keyword evidence="1" id="KW-0812">Transmembrane</keyword>
<organism evidence="2 3">
    <name type="scientific">Tissierella carlieri</name>
    <dbReference type="NCBI Taxonomy" id="689904"/>
    <lineage>
        <taxon>Bacteria</taxon>
        <taxon>Bacillati</taxon>
        <taxon>Bacillota</taxon>
        <taxon>Tissierellia</taxon>
        <taxon>Tissierellales</taxon>
        <taxon>Tissierellaceae</taxon>
        <taxon>Tissierella</taxon>
    </lineage>
</organism>
<sequence>MKINLLKNEKGISGIYIALLLVVFTSLLLIFLTGGTEATKDKNLIKSSQETTNTIIKVIKDVNSTNN</sequence>
<reference evidence="2 3" key="1">
    <citation type="submission" date="2022-06" db="EMBL/GenBank/DDBJ databases">
        <title>Isolation of gut microbiota from human fecal samples.</title>
        <authorList>
            <person name="Pamer E.G."/>
            <person name="Barat B."/>
            <person name="Waligurski E."/>
            <person name="Medina S."/>
            <person name="Paddock L."/>
            <person name="Mostad J."/>
        </authorList>
    </citation>
    <scope>NUCLEOTIDE SEQUENCE [LARGE SCALE GENOMIC DNA]</scope>
    <source>
        <strain evidence="2 3">DFI.7.95</strain>
    </source>
</reference>
<gene>
    <name evidence="2" type="ORF">NE686_17305</name>
</gene>
<dbReference type="Proteomes" id="UP001524478">
    <property type="component" value="Unassembled WGS sequence"/>
</dbReference>
<accession>A0ABT1SEF1</accession>
<proteinExistence type="predicted"/>
<evidence type="ECO:0000313" key="2">
    <source>
        <dbReference type="EMBL" id="MCQ4924863.1"/>
    </source>
</evidence>
<keyword evidence="3" id="KW-1185">Reference proteome</keyword>
<keyword evidence="1" id="KW-0472">Membrane</keyword>
<feature type="transmembrane region" description="Helical" evidence="1">
    <location>
        <begin position="12"/>
        <end position="32"/>
    </location>
</feature>
<dbReference type="EMBL" id="JANGAC010000016">
    <property type="protein sequence ID" value="MCQ4924863.1"/>
    <property type="molecule type" value="Genomic_DNA"/>
</dbReference>
<name>A0ABT1SEF1_9FIRM</name>
<comment type="caution">
    <text evidence="2">The sequence shown here is derived from an EMBL/GenBank/DDBJ whole genome shotgun (WGS) entry which is preliminary data.</text>
</comment>
<protein>
    <submittedName>
        <fullName evidence="2">Uncharacterized protein</fullName>
    </submittedName>
</protein>
<evidence type="ECO:0000313" key="3">
    <source>
        <dbReference type="Proteomes" id="UP001524478"/>
    </source>
</evidence>
<keyword evidence="1" id="KW-1133">Transmembrane helix</keyword>